<dbReference type="Gene3D" id="3.30.1360.30">
    <property type="entry name" value="GAD-like domain"/>
    <property type="match status" value="1"/>
</dbReference>
<dbReference type="EMBL" id="JAAKYA010000017">
    <property type="protein sequence ID" value="NGO38454.1"/>
    <property type="molecule type" value="Genomic_DNA"/>
</dbReference>
<comment type="catalytic activity">
    <reaction evidence="7">
        <text>tRNA(Asx) + L-aspartate + ATP = L-aspartyl-tRNA(Asx) + AMP + diphosphate</text>
        <dbReference type="Rhea" id="RHEA:18349"/>
        <dbReference type="Rhea" id="RHEA-COMP:9710"/>
        <dbReference type="Rhea" id="RHEA-COMP:9711"/>
        <dbReference type="ChEBI" id="CHEBI:29991"/>
        <dbReference type="ChEBI" id="CHEBI:30616"/>
        <dbReference type="ChEBI" id="CHEBI:33019"/>
        <dbReference type="ChEBI" id="CHEBI:78442"/>
        <dbReference type="ChEBI" id="CHEBI:78516"/>
        <dbReference type="ChEBI" id="CHEBI:456215"/>
        <dbReference type="EC" id="6.1.1.23"/>
    </reaction>
</comment>
<feature type="binding site" evidence="7">
    <location>
        <position position="491"/>
    </location>
    <ligand>
        <name>ATP</name>
        <dbReference type="ChEBI" id="CHEBI:30616"/>
    </ligand>
</feature>
<name>A0A6M1RSK1_9BACT</name>
<dbReference type="GO" id="GO:0004815">
    <property type="term" value="F:aspartate-tRNA ligase activity"/>
    <property type="evidence" value="ECO:0007669"/>
    <property type="project" value="UniProtKB-UniRule"/>
</dbReference>
<dbReference type="InterPro" id="IPR012340">
    <property type="entry name" value="NA-bd_OB-fold"/>
</dbReference>
<dbReference type="Proteomes" id="UP000477311">
    <property type="component" value="Unassembled WGS sequence"/>
</dbReference>
<keyword evidence="5 7" id="KW-0648">Protein biosynthesis</keyword>
<feature type="binding site" evidence="7">
    <location>
        <position position="179"/>
    </location>
    <ligand>
        <name>L-aspartate</name>
        <dbReference type="ChEBI" id="CHEBI:29991"/>
    </ligand>
</feature>
<keyword evidence="10" id="KW-1185">Reference proteome</keyword>
<organism evidence="9 10">
    <name type="scientific">Limisphaera ngatamarikiensis</name>
    <dbReference type="NCBI Taxonomy" id="1324935"/>
    <lineage>
        <taxon>Bacteria</taxon>
        <taxon>Pseudomonadati</taxon>
        <taxon>Verrucomicrobiota</taxon>
        <taxon>Verrucomicrobiia</taxon>
        <taxon>Limisphaerales</taxon>
        <taxon>Limisphaeraceae</taxon>
        <taxon>Limisphaera</taxon>
    </lineage>
</organism>
<dbReference type="InterPro" id="IPR004364">
    <property type="entry name" value="Aa-tRNA-synt_II"/>
</dbReference>
<dbReference type="HAMAP" id="MF_00044">
    <property type="entry name" value="Asp_tRNA_synth_type1"/>
    <property type="match status" value="1"/>
</dbReference>
<comment type="function">
    <text evidence="7">Aspartyl-tRNA synthetase with relaxed tRNA specificity since it is able to aspartylate not only its cognate tRNA(Asp) but also tRNA(Asn). Reaction proceeds in two steps: L-aspartate is first activated by ATP to form Asp-AMP and then transferred to the acceptor end of tRNA(Asp/Asn).</text>
</comment>
<dbReference type="CDD" id="cd00777">
    <property type="entry name" value="AspRS_core"/>
    <property type="match status" value="1"/>
</dbReference>
<dbReference type="CDD" id="cd04317">
    <property type="entry name" value="EcAspRS_like_N"/>
    <property type="match status" value="1"/>
</dbReference>
<dbReference type="RefSeq" id="WP_165105938.1">
    <property type="nucleotide sequence ID" value="NZ_JAAKYA010000017.1"/>
</dbReference>
<dbReference type="InterPro" id="IPR047089">
    <property type="entry name" value="Asp-tRNA-ligase_1_N"/>
</dbReference>
<dbReference type="AlphaFoldDB" id="A0A6M1RSK1"/>
<feature type="region of interest" description="Aspartate" evidence="7">
    <location>
        <begin position="203"/>
        <end position="206"/>
    </location>
</feature>
<dbReference type="InterPro" id="IPR045864">
    <property type="entry name" value="aa-tRNA-synth_II/BPL/LPL"/>
</dbReference>
<accession>A0A6M1RSK1</accession>
<dbReference type="Pfam" id="PF01336">
    <property type="entry name" value="tRNA_anti-codon"/>
    <property type="match status" value="1"/>
</dbReference>
<dbReference type="NCBIfam" id="TIGR00459">
    <property type="entry name" value="aspS_bact"/>
    <property type="match status" value="1"/>
</dbReference>
<keyword evidence="2 7" id="KW-0436">Ligase</keyword>
<evidence type="ECO:0000256" key="1">
    <source>
        <dbReference type="ARBA" id="ARBA00006303"/>
    </source>
</evidence>
<comment type="caution">
    <text evidence="7">Lacks conserved residue(s) required for the propagation of feature annotation.</text>
</comment>
<dbReference type="PROSITE" id="PS50862">
    <property type="entry name" value="AA_TRNA_LIGASE_II"/>
    <property type="match status" value="1"/>
</dbReference>
<dbReference type="Pfam" id="PF00152">
    <property type="entry name" value="tRNA-synt_2"/>
    <property type="match status" value="1"/>
</dbReference>
<comment type="subcellular location">
    <subcellularLocation>
        <location evidence="7">Cytoplasm</location>
    </subcellularLocation>
</comment>
<dbReference type="InterPro" id="IPR004115">
    <property type="entry name" value="GAD-like_sf"/>
</dbReference>
<dbReference type="GO" id="GO:0050560">
    <property type="term" value="F:aspartate-tRNA(Asn) ligase activity"/>
    <property type="evidence" value="ECO:0007669"/>
    <property type="project" value="UniProtKB-EC"/>
</dbReference>
<dbReference type="InterPro" id="IPR004365">
    <property type="entry name" value="NA-bd_OB_tRNA"/>
</dbReference>
<dbReference type="EC" id="6.1.1.23" evidence="7"/>
<dbReference type="SUPFAM" id="SSF50249">
    <property type="entry name" value="Nucleic acid-binding proteins"/>
    <property type="match status" value="1"/>
</dbReference>
<evidence type="ECO:0000259" key="8">
    <source>
        <dbReference type="PROSITE" id="PS50862"/>
    </source>
</evidence>
<dbReference type="InterPro" id="IPR029351">
    <property type="entry name" value="GAD_dom"/>
</dbReference>
<feature type="domain" description="Aminoacyl-transfer RNA synthetases class-II family profile" evidence="8">
    <location>
        <begin position="146"/>
        <end position="565"/>
    </location>
</feature>
<evidence type="ECO:0000313" key="10">
    <source>
        <dbReference type="Proteomes" id="UP000477311"/>
    </source>
</evidence>
<dbReference type="SUPFAM" id="SSF55681">
    <property type="entry name" value="Class II aaRS and biotin synthetases"/>
    <property type="match status" value="1"/>
</dbReference>
<comment type="similarity">
    <text evidence="1 7">Belongs to the class-II aminoacyl-tRNA synthetase family. Type 1 subfamily.</text>
</comment>
<evidence type="ECO:0000256" key="2">
    <source>
        <dbReference type="ARBA" id="ARBA00022598"/>
    </source>
</evidence>
<dbReference type="InterPro" id="IPR006195">
    <property type="entry name" value="aa-tRNA-synth_II"/>
</dbReference>
<evidence type="ECO:0000256" key="4">
    <source>
        <dbReference type="ARBA" id="ARBA00022840"/>
    </source>
</evidence>
<dbReference type="InterPro" id="IPR002312">
    <property type="entry name" value="Asp/Asn-tRNA-synth_IIb"/>
</dbReference>
<comment type="caution">
    <text evidence="9">The sequence shown here is derived from an EMBL/GenBank/DDBJ whole genome shotgun (WGS) entry which is preliminary data.</text>
</comment>
<evidence type="ECO:0000256" key="5">
    <source>
        <dbReference type="ARBA" id="ARBA00022917"/>
    </source>
</evidence>
<evidence type="ECO:0000256" key="3">
    <source>
        <dbReference type="ARBA" id="ARBA00022741"/>
    </source>
</evidence>
<keyword evidence="7" id="KW-0963">Cytoplasm</keyword>
<dbReference type="Pfam" id="PF02938">
    <property type="entry name" value="GAD"/>
    <property type="match status" value="1"/>
</dbReference>
<dbReference type="GO" id="GO:0005524">
    <property type="term" value="F:ATP binding"/>
    <property type="evidence" value="ECO:0007669"/>
    <property type="project" value="UniProtKB-UniRule"/>
</dbReference>
<evidence type="ECO:0000256" key="6">
    <source>
        <dbReference type="ARBA" id="ARBA00023146"/>
    </source>
</evidence>
<gene>
    <name evidence="7 9" type="primary">aspS</name>
    <name evidence="9" type="ORF">G4L39_03450</name>
</gene>
<protein>
    <recommendedName>
        <fullName evidence="7">Aspartate--tRNA(Asp/Asn) ligase</fullName>
        <ecNumber evidence="7">6.1.1.23</ecNumber>
    </recommendedName>
    <alternativeName>
        <fullName evidence="7">Aspartyl-tRNA synthetase</fullName>
        <shortName evidence="7">AspRS</shortName>
    </alternativeName>
    <alternativeName>
        <fullName evidence="7">Non-discriminating aspartyl-tRNA synthetase</fullName>
        <shortName evidence="7">ND-AspRS</shortName>
    </alternativeName>
</protein>
<dbReference type="GO" id="GO:0003676">
    <property type="term" value="F:nucleic acid binding"/>
    <property type="evidence" value="ECO:0007669"/>
    <property type="project" value="InterPro"/>
</dbReference>
<dbReference type="GO" id="GO:0006422">
    <property type="term" value="P:aspartyl-tRNA aminoacylation"/>
    <property type="evidence" value="ECO:0007669"/>
    <property type="project" value="UniProtKB-UniRule"/>
</dbReference>
<evidence type="ECO:0000256" key="7">
    <source>
        <dbReference type="HAMAP-Rule" id="MF_00044"/>
    </source>
</evidence>
<comment type="subunit">
    <text evidence="7">Homodimer.</text>
</comment>
<dbReference type="Gene3D" id="3.30.930.10">
    <property type="entry name" value="Bira Bifunctional Protein, Domain 2"/>
    <property type="match status" value="1"/>
</dbReference>
<feature type="binding site" evidence="7">
    <location>
        <position position="457"/>
    </location>
    <ligand>
        <name>L-aspartate</name>
        <dbReference type="ChEBI" id="CHEBI:29991"/>
    </ligand>
</feature>
<keyword evidence="3 7" id="KW-0547">Nucleotide-binding</keyword>
<dbReference type="SUPFAM" id="SSF55261">
    <property type="entry name" value="GAD domain-like"/>
    <property type="match status" value="1"/>
</dbReference>
<reference evidence="9 10" key="1">
    <citation type="submission" date="2020-02" db="EMBL/GenBank/DDBJ databases">
        <title>Draft genome sequence of Limisphaera ngatamarikiensis NGM72.4T, a thermophilic Verrucomicrobia grouped in subdivision 3.</title>
        <authorList>
            <person name="Carere C.R."/>
            <person name="Steen J."/>
            <person name="Hugenholtz P."/>
            <person name="Stott M.B."/>
        </authorList>
    </citation>
    <scope>NUCLEOTIDE SEQUENCE [LARGE SCALE GENOMIC DNA]</scope>
    <source>
        <strain evidence="9 10">NGM72.4</strain>
    </source>
</reference>
<proteinExistence type="inferred from homology"/>
<dbReference type="InterPro" id="IPR004524">
    <property type="entry name" value="Asp-tRNA-ligase_1"/>
</dbReference>
<dbReference type="PANTHER" id="PTHR22594">
    <property type="entry name" value="ASPARTYL/LYSYL-TRNA SYNTHETASE"/>
    <property type="match status" value="1"/>
</dbReference>
<feature type="binding site" evidence="7">
    <location>
        <begin position="225"/>
        <end position="227"/>
    </location>
    <ligand>
        <name>ATP</name>
        <dbReference type="ChEBI" id="CHEBI:30616"/>
    </ligand>
</feature>
<feature type="site" description="Important for tRNA non-discrimination" evidence="7">
    <location>
        <position position="84"/>
    </location>
</feature>
<keyword evidence="4 7" id="KW-0067">ATP-binding</keyword>
<feature type="binding site" evidence="7">
    <location>
        <position position="498"/>
    </location>
    <ligand>
        <name>L-aspartate</name>
        <dbReference type="ChEBI" id="CHEBI:29991"/>
    </ligand>
</feature>
<evidence type="ECO:0000313" key="9">
    <source>
        <dbReference type="EMBL" id="NGO38454.1"/>
    </source>
</evidence>
<dbReference type="GO" id="GO:0005737">
    <property type="term" value="C:cytoplasm"/>
    <property type="evidence" value="ECO:0007669"/>
    <property type="project" value="UniProtKB-SubCell"/>
</dbReference>
<dbReference type="Gene3D" id="2.40.50.140">
    <property type="entry name" value="Nucleic acid-binding proteins"/>
    <property type="match status" value="1"/>
</dbReference>
<feature type="binding site" evidence="7">
    <location>
        <position position="234"/>
    </location>
    <ligand>
        <name>ATP</name>
        <dbReference type="ChEBI" id="CHEBI:30616"/>
    </ligand>
</feature>
<sequence length="600" mass="68301">MKRTHHCNELRPEHVGQTVTLVGWVHSRRDLGGVIFLDIRDREGRTQTVFDPSEVPAELFEQASSLRPESVVRVTGVVRRRPEGTANPKIATGEVEVLVRSLEVLNRADVLPFPVDDPEQAARVNEELRLRYRYLDLRRPEMLRNLKLRSKVAMATRAYLEEQGFLEVETPTLFKSTPEGAREFLVPCRNHPGLFYALPQSPQQFKQILMVAGVERYFQLARCYRDEDLRADRQPEFTQIDIEMSFVEREDIYELVEGLLARIWRVALGVELRRPFPRLRFRDAMDRFGTDKPDTRWGLELVDLSDVFRGSAFKVFQQAVAAGGVVKALNARGMAGVTQGQMEQLTQLAREFGAKGLAYIKVEGGEWKSPIVKFFSTAEKDALRTRLGVEEGDLILFAADEWQVACEILGRLRLQVIEWLQREGRLSVDPLRFDFLWVEDFPLLSFDKENNRWYSTHHPFTAPVPEDIPLLKTDPRRVRGQHYDVVVNGVELGGGSIRIHQPEVQKTVFEDVLQLPPDLVRARFGYMLEAFRYGAPPHGGIALGFDRLVALLCGTSSIRDVIAFPKTAKGTCLMTDSPGPVDPRQLRELHLELRVPAGKG</sequence>
<dbReference type="PANTHER" id="PTHR22594:SF5">
    <property type="entry name" value="ASPARTATE--TRNA LIGASE, MITOCHONDRIAL"/>
    <property type="match status" value="1"/>
</dbReference>
<dbReference type="NCBIfam" id="NF001750">
    <property type="entry name" value="PRK00476.1"/>
    <property type="match status" value="1"/>
</dbReference>
<feature type="binding site" evidence="7">
    <location>
        <begin position="544"/>
        <end position="547"/>
    </location>
    <ligand>
        <name>ATP</name>
        <dbReference type="ChEBI" id="CHEBI:30616"/>
    </ligand>
</feature>
<dbReference type="InterPro" id="IPR047090">
    <property type="entry name" value="AspRS_core"/>
</dbReference>
<dbReference type="PRINTS" id="PR01042">
    <property type="entry name" value="TRNASYNTHASP"/>
</dbReference>
<feature type="binding site" evidence="7">
    <location>
        <position position="225"/>
    </location>
    <ligand>
        <name>L-aspartate</name>
        <dbReference type="ChEBI" id="CHEBI:29991"/>
    </ligand>
</feature>
<keyword evidence="6 7" id="KW-0030">Aminoacyl-tRNA synthetase</keyword>